<feature type="chain" id="PRO_5040281135" description="Secreted protein" evidence="2">
    <location>
        <begin position="32"/>
        <end position="81"/>
    </location>
</feature>
<evidence type="ECO:0000256" key="1">
    <source>
        <dbReference type="SAM" id="MobiDB-lite"/>
    </source>
</evidence>
<dbReference type="AlphaFoldDB" id="A0A9P5RJZ5"/>
<feature type="compositionally biased region" description="Polar residues" evidence="1">
    <location>
        <begin position="68"/>
        <end position="81"/>
    </location>
</feature>
<reference evidence="3" key="1">
    <citation type="journal article" date="2020" name="Fungal Divers.">
        <title>Resolving the Mortierellaceae phylogeny through synthesis of multi-gene phylogenetics and phylogenomics.</title>
        <authorList>
            <person name="Vandepol N."/>
            <person name="Liber J."/>
            <person name="Desiro A."/>
            <person name="Na H."/>
            <person name="Kennedy M."/>
            <person name="Barry K."/>
            <person name="Grigoriev I.V."/>
            <person name="Miller A.N."/>
            <person name="O'Donnell K."/>
            <person name="Stajich J.E."/>
            <person name="Bonito G."/>
        </authorList>
    </citation>
    <scope>NUCLEOTIDE SEQUENCE</scope>
    <source>
        <strain evidence="3">NRRL 6426</strain>
    </source>
</reference>
<evidence type="ECO:0008006" key="5">
    <source>
        <dbReference type="Google" id="ProtNLM"/>
    </source>
</evidence>
<keyword evidence="2" id="KW-0732">Signal</keyword>
<keyword evidence="4" id="KW-1185">Reference proteome</keyword>
<evidence type="ECO:0000313" key="4">
    <source>
        <dbReference type="Proteomes" id="UP000748756"/>
    </source>
</evidence>
<gene>
    <name evidence="3" type="ORF">BG015_003754</name>
</gene>
<feature type="non-terminal residue" evidence="3">
    <location>
        <position position="81"/>
    </location>
</feature>
<comment type="caution">
    <text evidence="3">The sequence shown here is derived from an EMBL/GenBank/DDBJ whole genome shotgun (WGS) entry which is preliminary data.</text>
</comment>
<evidence type="ECO:0000313" key="3">
    <source>
        <dbReference type="EMBL" id="KAF9132113.1"/>
    </source>
</evidence>
<evidence type="ECO:0000256" key="2">
    <source>
        <dbReference type="SAM" id="SignalP"/>
    </source>
</evidence>
<feature type="region of interest" description="Disordered" evidence="1">
    <location>
        <begin position="46"/>
        <end position="81"/>
    </location>
</feature>
<dbReference type="OrthoDB" id="2441824at2759"/>
<organism evidence="3 4">
    <name type="scientific">Linnemannia schmuckeri</name>
    <dbReference type="NCBI Taxonomy" id="64567"/>
    <lineage>
        <taxon>Eukaryota</taxon>
        <taxon>Fungi</taxon>
        <taxon>Fungi incertae sedis</taxon>
        <taxon>Mucoromycota</taxon>
        <taxon>Mortierellomycotina</taxon>
        <taxon>Mortierellomycetes</taxon>
        <taxon>Mortierellales</taxon>
        <taxon>Mortierellaceae</taxon>
        <taxon>Linnemannia</taxon>
    </lineage>
</organism>
<sequence>MMYKAPPASWRQWLALLSTLIALILFTPSGATATARLKTQQAATAEVTGSSTESEHAAVAVDTKRGLNTDQPQQQQQASIV</sequence>
<proteinExistence type="predicted"/>
<protein>
    <recommendedName>
        <fullName evidence="5">Secreted protein</fullName>
    </recommendedName>
</protein>
<dbReference type="EMBL" id="JAAAUQ010001853">
    <property type="protein sequence ID" value="KAF9132113.1"/>
    <property type="molecule type" value="Genomic_DNA"/>
</dbReference>
<name>A0A9P5RJZ5_9FUNG</name>
<dbReference type="Proteomes" id="UP000748756">
    <property type="component" value="Unassembled WGS sequence"/>
</dbReference>
<accession>A0A9P5RJZ5</accession>
<feature type="signal peptide" evidence="2">
    <location>
        <begin position="1"/>
        <end position="31"/>
    </location>
</feature>